<evidence type="ECO:0000259" key="7">
    <source>
        <dbReference type="PROSITE" id="PS51387"/>
    </source>
</evidence>
<dbReference type="GeneID" id="36524668"/>
<keyword evidence="9" id="KW-1185">Reference proteome</keyword>
<dbReference type="InterPro" id="IPR016169">
    <property type="entry name" value="FAD-bd_PCMH_sub2"/>
</dbReference>
<evidence type="ECO:0000313" key="9">
    <source>
        <dbReference type="Proteomes" id="UP000234585"/>
    </source>
</evidence>
<dbReference type="InterPro" id="IPR016166">
    <property type="entry name" value="FAD-bd_PCMH"/>
</dbReference>
<accession>A0A2I2FM54</accession>
<dbReference type="SUPFAM" id="SSF56176">
    <property type="entry name" value="FAD-binding/transporter-associated domain-like"/>
    <property type="match status" value="1"/>
</dbReference>
<reference evidence="8 9" key="1">
    <citation type="submission" date="2017-12" db="EMBL/GenBank/DDBJ databases">
        <authorList>
            <consortium name="DOE Joint Genome Institute"/>
            <person name="Haridas S."/>
            <person name="Kjaerbolling I."/>
            <person name="Vesth T.C."/>
            <person name="Frisvad J.C."/>
            <person name="Nybo J.L."/>
            <person name="Theobald S."/>
            <person name="Kuo A."/>
            <person name="Bowyer P."/>
            <person name="Matsuda Y."/>
            <person name="Mondo S."/>
            <person name="Lyhne E.K."/>
            <person name="Kogle M.E."/>
            <person name="Clum A."/>
            <person name="Lipzen A."/>
            <person name="Salamov A."/>
            <person name="Ngan C.Y."/>
            <person name="Daum C."/>
            <person name="Chiniquy J."/>
            <person name="Barry K."/>
            <person name="LaButti K."/>
            <person name="Simmons B.A."/>
            <person name="Magnuson J.K."/>
            <person name="Mortensen U.H."/>
            <person name="Larsen T.O."/>
            <person name="Grigoriev I.V."/>
            <person name="Baker S.E."/>
            <person name="Andersen M.R."/>
            <person name="Nordberg H.P."/>
            <person name="Cantor M.N."/>
            <person name="Hua S.X."/>
        </authorList>
    </citation>
    <scope>NUCLEOTIDE SEQUENCE [LARGE SCALE GENOMIC DNA]</scope>
    <source>
        <strain evidence="8 9">CBS 102.13</strain>
    </source>
</reference>
<dbReference type="PANTHER" id="PTHR42973:SF39">
    <property type="entry name" value="FAD-BINDING PCMH-TYPE DOMAIN-CONTAINING PROTEIN"/>
    <property type="match status" value="1"/>
</dbReference>
<dbReference type="GO" id="GO:0071949">
    <property type="term" value="F:FAD binding"/>
    <property type="evidence" value="ECO:0007669"/>
    <property type="project" value="InterPro"/>
</dbReference>
<evidence type="ECO:0000313" key="8">
    <source>
        <dbReference type="EMBL" id="PLB41708.1"/>
    </source>
</evidence>
<evidence type="ECO:0000256" key="6">
    <source>
        <dbReference type="SAM" id="SignalP"/>
    </source>
</evidence>
<protein>
    <submittedName>
        <fullName evidence="8">FAD-binding domain-containing protein</fullName>
    </submittedName>
</protein>
<dbReference type="OrthoDB" id="9983560at2759"/>
<keyword evidence="6" id="KW-0732">Signal</keyword>
<feature type="signal peptide" evidence="6">
    <location>
        <begin position="1"/>
        <end position="19"/>
    </location>
</feature>
<dbReference type="STRING" id="41067.A0A2I2FM54"/>
<dbReference type="EMBL" id="KZ559119">
    <property type="protein sequence ID" value="PLB41708.1"/>
    <property type="molecule type" value="Genomic_DNA"/>
</dbReference>
<keyword evidence="4" id="KW-0274">FAD</keyword>
<evidence type="ECO:0000256" key="5">
    <source>
        <dbReference type="ARBA" id="ARBA00023002"/>
    </source>
</evidence>
<sequence length="575" mass="62423">MHRILSLLLIGSILTLGESSCRCRPSDSCWPSINTWAAFNESIDGHLVQLRPIASVCHDPTFNHQACNYVKNMTNNNVWRANQPGALQNRVWESGSQPDESCFLDSPRAQPCYQGRIPLYSVVAESIIHVQRAVRFARGHNLRLMIRNTGHDTSGRSSGADALQLYTQKLNDIVYTHDFRATGSNASLGPAVTFGAGVTFEQLYARGAVDSFMVTGGDCVSVGAAGGYLQGGGVPAFLGHTWGLGVDNALEFEIVTANGDLQIANSHNNPDLFWALRGGGGGTFGVVTRATMRTYPDLPLAVVTASFSGPRSDARLWNVGVTRLLSALQTLNHDRKTGGYMTLSPSPNGNDTITARLIMHFLNTTSVSLGRSRVMALIGNNTSVYTVTSRAVPKLSTYYGAENIGMSALFGSTLLSNALFDNDTNSTLHLAQRLSQIPLGLGDAIFTSNLGGATNRMIDTPLHPAWRSAAHLVTIMVGVSEEAGARDATAKQMAEVQLPMLYALDRGQEQVEYRNLGAALQNDFQRMYWGEENYARLLRIKRAWDPEDLFLARYGVGSEGWDEEGICRLQGVGDV</sequence>
<dbReference type="Pfam" id="PF08031">
    <property type="entry name" value="BBE"/>
    <property type="match status" value="1"/>
</dbReference>
<proteinExistence type="inferred from homology"/>
<dbReference type="InterPro" id="IPR036318">
    <property type="entry name" value="FAD-bd_PCMH-like_sf"/>
</dbReference>
<dbReference type="PANTHER" id="PTHR42973">
    <property type="entry name" value="BINDING OXIDOREDUCTASE, PUTATIVE (AFU_ORTHOLOGUE AFUA_1G17690)-RELATED"/>
    <property type="match status" value="1"/>
</dbReference>
<dbReference type="InterPro" id="IPR050416">
    <property type="entry name" value="FAD-linked_Oxidoreductase"/>
</dbReference>
<dbReference type="Pfam" id="PF01565">
    <property type="entry name" value="FAD_binding_4"/>
    <property type="match status" value="1"/>
</dbReference>
<feature type="domain" description="FAD-binding PCMH-type" evidence="7">
    <location>
        <begin position="113"/>
        <end position="297"/>
    </location>
</feature>
<gene>
    <name evidence="8" type="ORF">BDW47DRAFT_132216</name>
</gene>
<keyword evidence="5" id="KW-0560">Oxidoreductase</keyword>
<dbReference type="PROSITE" id="PS51387">
    <property type="entry name" value="FAD_PCMH"/>
    <property type="match status" value="1"/>
</dbReference>
<evidence type="ECO:0000256" key="4">
    <source>
        <dbReference type="ARBA" id="ARBA00022827"/>
    </source>
</evidence>
<name>A0A2I2FM54_ASPCN</name>
<dbReference type="InterPro" id="IPR006094">
    <property type="entry name" value="Oxid_FAD_bind_N"/>
</dbReference>
<keyword evidence="3" id="KW-0285">Flavoprotein</keyword>
<dbReference type="Proteomes" id="UP000234585">
    <property type="component" value="Unassembled WGS sequence"/>
</dbReference>
<feature type="chain" id="PRO_5014165628" evidence="6">
    <location>
        <begin position="20"/>
        <end position="575"/>
    </location>
</feature>
<dbReference type="InterPro" id="IPR012951">
    <property type="entry name" value="BBE"/>
</dbReference>
<evidence type="ECO:0000256" key="2">
    <source>
        <dbReference type="ARBA" id="ARBA00005466"/>
    </source>
</evidence>
<comment type="cofactor">
    <cofactor evidence="1">
        <name>FAD</name>
        <dbReference type="ChEBI" id="CHEBI:57692"/>
    </cofactor>
</comment>
<dbReference type="AlphaFoldDB" id="A0A2I2FM54"/>
<dbReference type="Gene3D" id="3.30.465.10">
    <property type="match status" value="2"/>
</dbReference>
<comment type="similarity">
    <text evidence="2">Belongs to the oxygen-dependent FAD-linked oxidoreductase family.</text>
</comment>
<evidence type="ECO:0000256" key="1">
    <source>
        <dbReference type="ARBA" id="ARBA00001974"/>
    </source>
</evidence>
<organism evidence="8 9">
    <name type="scientific">Aspergillus candidus</name>
    <dbReference type="NCBI Taxonomy" id="41067"/>
    <lineage>
        <taxon>Eukaryota</taxon>
        <taxon>Fungi</taxon>
        <taxon>Dikarya</taxon>
        <taxon>Ascomycota</taxon>
        <taxon>Pezizomycotina</taxon>
        <taxon>Eurotiomycetes</taxon>
        <taxon>Eurotiomycetidae</taxon>
        <taxon>Eurotiales</taxon>
        <taxon>Aspergillaceae</taxon>
        <taxon>Aspergillus</taxon>
        <taxon>Aspergillus subgen. Circumdati</taxon>
    </lineage>
</organism>
<evidence type="ECO:0000256" key="3">
    <source>
        <dbReference type="ARBA" id="ARBA00022630"/>
    </source>
</evidence>
<dbReference type="RefSeq" id="XP_024675720.1">
    <property type="nucleotide sequence ID" value="XM_024817508.1"/>
</dbReference>
<dbReference type="GO" id="GO:0016491">
    <property type="term" value="F:oxidoreductase activity"/>
    <property type="evidence" value="ECO:0007669"/>
    <property type="project" value="UniProtKB-KW"/>
</dbReference>